<keyword evidence="1" id="KW-0812">Transmembrane</keyword>
<feature type="transmembrane region" description="Helical" evidence="1">
    <location>
        <begin position="40"/>
        <end position="63"/>
    </location>
</feature>
<dbReference type="InParanoid" id="A0A545ANJ2"/>
<keyword evidence="1" id="KW-0472">Membrane</keyword>
<organism evidence="2 3">
    <name type="scientific">Cryptosporangium phraense</name>
    <dbReference type="NCBI Taxonomy" id="2593070"/>
    <lineage>
        <taxon>Bacteria</taxon>
        <taxon>Bacillati</taxon>
        <taxon>Actinomycetota</taxon>
        <taxon>Actinomycetes</taxon>
        <taxon>Cryptosporangiales</taxon>
        <taxon>Cryptosporangiaceae</taxon>
        <taxon>Cryptosporangium</taxon>
    </lineage>
</organism>
<dbReference type="RefSeq" id="WP_142706700.1">
    <property type="nucleotide sequence ID" value="NZ_VIRS01000016.1"/>
</dbReference>
<sequence length="66" mass="7130">MARGKHRAPAPRRAAHRLLRRISTAASQADREFFPLNALAASPVAAGLFSAVAVLLGQHLWWLMAG</sequence>
<proteinExistence type="predicted"/>
<gene>
    <name evidence="2" type="ORF">FL583_22535</name>
</gene>
<comment type="caution">
    <text evidence="2">The sequence shown here is derived from an EMBL/GenBank/DDBJ whole genome shotgun (WGS) entry which is preliminary data.</text>
</comment>
<accession>A0A545ANJ2</accession>
<protein>
    <submittedName>
        <fullName evidence="2">Uncharacterized protein</fullName>
    </submittedName>
</protein>
<dbReference type="Proteomes" id="UP000317982">
    <property type="component" value="Unassembled WGS sequence"/>
</dbReference>
<keyword evidence="1" id="KW-1133">Transmembrane helix</keyword>
<dbReference type="AlphaFoldDB" id="A0A545ANJ2"/>
<evidence type="ECO:0000313" key="2">
    <source>
        <dbReference type="EMBL" id="TQS42831.1"/>
    </source>
</evidence>
<reference evidence="2 3" key="1">
    <citation type="submission" date="2019-07" db="EMBL/GenBank/DDBJ databases">
        <title>Cryptosporangium phraense sp. nov., isolated from plant litter.</title>
        <authorList>
            <person name="Suriyachadkun C."/>
        </authorList>
    </citation>
    <scope>NUCLEOTIDE SEQUENCE [LARGE SCALE GENOMIC DNA]</scope>
    <source>
        <strain evidence="2 3">A-T 5661</strain>
    </source>
</reference>
<dbReference type="EMBL" id="VIRS01000016">
    <property type="protein sequence ID" value="TQS42831.1"/>
    <property type="molecule type" value="Genomic_DNA"/>
</dbReference>
<evidence type="ECO:0000313" key="3">
    <source>
        <dbReference type="Proteomes" id="UP000317982"/>
    </source>
</evidence>
<keyword evidence="3" id="KW-1185">Reference proteome</keyword>
<evidence type="ECO:0000256" key="1">
    <source>
        <dbReference type="SAM" id="Phobius"/>
    </source>
</evidence>
<name>A0A545ANJ2_9ACTN</name>